<evidence type="ECO:0000256" key="3">
    <source>
        <dbReference type="SAM" id="MobiDB-lite"/>
    </source>
</evidence>
<sequence>MGEAVTAAELLYGMPLLRSVTGGDGGGGGGAEPGGCGALLAELKQLWGAIGKSREERERMVRELEAECMRVYRRKVDEATGERALLHQSLAAGEAEIAALTAALGADNSPQLKVNKWTMTLTERVSSATSLLEELRTIKAERSRQFADIKWEIEKISAEISGRSYGYEGSPRASEVEEHDLTIRRLNEYKARLTNLQKEKSDRLHRVLEHVTEVHSLCDVLGEDFIAVVNEVHPGLHETADPGKPTSISDSTLGSLAQVGAMLASEKAKRAAMLREAAALLVELWELMDSPEEERRGFRKVTAVLNPDKEEALSSGVLSVATIKKTEEEVERLTRLKAGRMKELVLKRRLELENICRSMHVEPDASTVPEKSIALIDSGLVNPSELMASIDQQIAKAREELQSRKDIMDRINKLLLACEEEQWLEEYNMDENRFSTGRIARLNLKRAEKARLIITKIPAIVDNLMSRTLAWESERKKPFLYDGARLVAVLEEHKQARLRQEEERRRLREQKKLRTLLSEKEAMPHLKRPGSSFGRACAAEPCSVNRKRVDAGRPAPSVRSGASSSGSGSSGAGELLGRPRSSAAGAGAAGHCGEFLKGARRLSGPPFGYAAVPKAGGGGMSSSLALS</sequence>
<comment type="caution">
    <text evidence="4">The sequence shown here is derived from an EMBL/GenBank/DDBJ whole genome shotgun (WGS) entry which is preliminary data.</text>
</comment>
<accession>A0A8T0NAN6</accession>
<keyword evidence="2" id="KW-0493">Microtubule</keyword>
<dbReference type="Pfam" id="PF03999">
    <property type="entry name" value="MAP65_ASE1"/>
    <property type="match status" value="1"/>
</dbReference>
<keyword evidence="5" id="KW-1185">Reference proteome</keyword>
<dbReference type="GO" id="GO:0005737">
    <property type="term" value="C:cytoplasm"/>
    <property type="evidence" value="ECO:0007669"/>
    <property type="project" value="TreeGrafter"/>
</dbReference>
<dbReference type="GO" id="GO:0005874">
    <property type="term" value="C:microtubule"/>
    <property type="evidence" value="ECO:0007669"/>
    <property type="project" value="UniProtKB-KW"/>
</dbReference>
<name>A0A8T0NAN6_PANVG</name>
<organism evidence="4 5">
    <name type="scientific">Panicum virgatum</name>
    <name type="common">Blackwell switchgrass</name>
    <dbReference type="NCBI Taxonomy" id="38727"/>
    <lineage>
        <taxon>Eukaryota</taxon>
        <taxon>Viridiplantae</taxon>
        <taxon>Streptophyta</taxon>
        <taxon>Embryophyta</taxon>
        <taxon>Tracheophyta</taxon>
        <taxon>Spermatophyta</taxon>
        <taxon>Magnoliopsida</taxon>
        <taxon>Liliopsida</taxon>
        <taxon>Poales</taxon>
        <taxon>Poaceae</taxon>
        <taxon>PACMAD clade</taxon>
        <taxon>Panicoideae</taxon>
        <taxon>Panicodae</taxon>
        <taxon>Paniceae</taxon>
        <taxon>Panicinae</taxon>
        <taxon>Panicum</taxon>
        <taxon>Panicum sect. Hiantes</taxon>
    </lineage>
</organism>
<comment type="similarity">
    <text evidence="1">Belongs to the MAP65/ASE1 family.</text>
</comment>
<feature type="compositionally biased region" description="Basic and acidic residues" evidence="3">
    <location>
        <begin position="512"/>
        <end position="524"/>
    </location>
</feature>
<dbReference type="GO" id="GO:0005819">
    <property type="term" value="C:spindle"/>
    <property type="evidence" value="ECO:0007669"/>
    <property type="project" value="TreeGrafter"/>
</dbReference>
<dbReference type="PANTHER" id="PTHR19321:SF14">
    <property type="entry name" value="OS03G0719000 PROTEIN"/>
    <property type="match status" value="1"/>
</dbReference>
<evidence type="ECO:0000256" key="1">
    <source>
        <dbReference type="ARBA" id="ARBA00006187"/>
    </source>
</evidence>
<gene>
    <name evidence="4" type="ORF">PVAP13_9KG030768</name>
</gene>
<evidence type="ECO:0000313" key="5">
    <source>
        <dbReference type="Proteomes" id="UP000823388"/>
    </source>
</evidence>
<evidence type="ECO:0000313" key="4">
    <source>
        <dbReference type="EMBL" id="KAG2546307.1"/>
    </source>
</evidence>
<proteinExistence type="inferred from homology"/>
<dbReference type="PANTHER" id="PTHR19321">
    <property type="entry name" value="PROTEIN REGULATOR OF CYTOKINESIS 1 PRC1-RELATED"/>
    <property type="match status" value="1"/>
</dbReference>
<dbReference type="GO" id="GO:0008017">
    <property type="term" value="F:microtubule binding"/>
    <property type="evidence" value="ECO:0007669"/>
    <property type="project" value="InterPro"/>
</dbReference>
<dbReference type="GO" id="GO:0000226">
    <property type="term" value="P:microtubule cytoskeleton organization"/>
    <property type="evidence" value="ECO:0007669"/>
    <property type="project" value="InterPro"/>
</dbReference>
<dbReference type="InterPro" id="IPR007145">
    <property type="entry name" value="MAP65_Ase1_PRC1"/>
</dbReference>
<dbReference type="Gene3D" id="1.20.58.1520">
    <property type="match status" value="1"/>
</dbReference>
<evidence type="ECO:0000256" key="2">
    <source>
        <dbReference type="ARBA" id="ARBA00022701"/>
    </source>
</evidence>
<dbReference type="Proteomes" id="UP000823388">
    <property type="component" value="Chromosome 9K"/>
</dbReference>
<feature type="region of interest" description="Disordered" evidence="3">
    <location>
        <begin position="548"/>
        <end position="590"/>
    </location>
</feature>
<feature type="region of interest" description="Disordered" evidence="3">
    <location>
        <begin position="512"/>
        <end position="532"/>
    </location>
</feature>
<protein>
    <submittedName>
        <fullName evidence="4">Uncharacterized protein</fullName>
    </submittedName>
</protein>
<feature type="region of interest" description="Disordered" evidence="3">
    <location>
        <begin position="606"/>
        <end position="627"/>
    </location>
</feature>
<reference evidence="4" key="1">
    <citation type="submission" date="2020-05" db="EMBL/GenBank/DDBJ databases">
        <title>WGS assembly of Panicum virgatum.</title>
        <authorList>
            <person name="Lovell J.T."/>
            <person name="Jenkins J."/>
            <person name="Shu S."/>
            <person name="Juenger T.E."/>
            <person name="Schmutz J."/>
        </authorList>
    </citation>
    <scope>NUCLEOTIDE SEQUENCE</scope>
    <source>
        <strain evidence="4">AP13</strain>
    </source>
</reference>
<dbReference type="EMBL" id="CM029053">
    <property type="protein sequence ID" value="KAG2546307.1"/>
    <property type="molecule type" value="Genomic_DNA"/>
</dbReference>
<dbReference type="AlphaFoldDB" id="A0A8T0NAN6"/>
<dbReference type="OrthoDB" id="642895at2759"/>